<dbReference type="RefSeq" id="WP_182979913.1">
    <property type="nucleotide sequence ID" value="NZ_BAABGB010000023.1"/>
</dbReference>
<evidence type="ECO:0000259" key="2">
    <source>
        <dbReference type="Pfam" id="PF07859"/>
    </source>
</evidence>
<sequence length="324" mass="34514">MTSALPPGLLDPEIAAFRRHMAQAGRDFPPFETLPPETARSLAAQARATLPARAPALADVSDIVLGETTPPLRARIFSPGPSSPDGVLVYLHGGGWTMFGLDTHDRLMREYAAGANMAVVGLDYALAPEYVFPVALEQIMDCLRTLPVHLPALGGLPLFVGGDSAGANLSLAAAIGLRDAGITTRLHGLLLSYGVYDSACDTQSYTRFAGPDFMLTRDEMLFFWQRYIPDADRRALPLASPLRADVADLPPVFMTIAECDVLADENHAMAEHLRAAGNAVIARSYPGTTHSFLEALDISGVAASAVAEQVAWLRASCAECEPAT</sequence>
<comment type="caution">
    <text evidence="3">The sequence shown here is derived from an EMBL/GenBank/DDBJ whole genome shotgun (WGS) entry which is preliminary data.</text>
</comment>
<keyword evidence="4" id="KW-1185">Reference proteome</keyword>
<reference evidence="3 4" key="1">
    <citation type="submission" date="2020-04" db="EMBL/GenBank/DDBJ databases">
        <title>Description of novel Gluconacetobacter.</title>
        <authorList>
            <person name="Sombolestani A."/>
        </authorList>
    </citation>
    <scope>NUCLEOTIDE SEQUENCE [LARGE SCALE GENOMIC DNA]</scope>
    <source>
        <strain evidence="3 4">LMG 27724</strain>
    </source>
</reference>
<dbReference type="PANTHER" id="PTHR48081">
    <property type="entry name" value="AB HYDROLASE SUPERFAMILY PROTEIN C4A8.06C"/>
    <property type="match status" value="1"/>
</dbReference>
<organism evidence="3 4">
    <name type="scientific">Gluconacetobacter asukensis</name>
    <dbReference type="NCBI Taxonomy" id="1017181"/>
    <lineage>
        <taxon>Bacteria</taxon>
        <taxon>Pseudomonadati</taxon>
        <taxon>Pseudomonadota</taxon>
        <taxon>Alphaproteobacteria</taxon>
        <taxon>Acetobacterales</taxon>
        <taxon>Acetobacteraceae</taxon>
        <taxon>Gluconacetobacter</taxon>
    </lineage>
</organism>
<dbReference type="Pfam" id="PF07859">
    <property type="entry name" value="Abhydrolase_3"/>
    <property type="match status" value="1"/>
</dbReference>
<dbReference type="InterPro" id="IPR050300">
    <property type="entry name" value="GDXG_lipolytic_enzyme"/>
</dbReference>
<protein>
    <submittedName>
        <fullName evidence="3">Alpha/beta hydrolase</fullName>
    </submittedName>
</protein>
<dbReference type="InterPro" id="IPR013094">
    <property type="entry name" value="AB_hydrolase_3"/>
</dbReference>
<accession>A0A7W4J2R8</accession>
<dbReference type="GO" id="GO:0016787">
    <property type="term" value="F:hydrolase activity"/>
    <property type="evidence" value="ECO:0007669"/>
    <property type="project" value="UniProtKB-KW"/>
</dbReference>
<dbReference type="SUPFAM" id="SSF53474">
    <property type="entry name" value="alpha/beta-Hydrolases"/>
    <property type="match status" value="1"/>
</dbReference>
<gene>
    <name evidence="3" type="ORF">HLH35_15035</name>
</gene>
<dbReference type="EMBL" id="JABEQE010000014">
    <property type="protein sequence ID" value="MBB2173417.1"/>
    <property type="molecule type" value="Genomic_DNA"/>
</dbReference>
<dbReference type="Proteomes" id="UP000577891">
    <property type="component" value="Unassembled WGS sequence"/>
</dbReference>
<keyword evidence="1 3" id="KW-0378">Hydrolase</keyword>
<dbReference type="AlphaFoldDB" id="A0A7W4J2R8"/>
<proteinExistence type="predicted"/>
<evidence type="ECO:0000313" key="4">
    <source>
        <dbReference type="Proteomes" id="UP000577891"/>
    </source>
</evidence>
<evidence type="ECO:0000256" key="1">
    <source>
        <dbReference type="ARBA" id="ARBA00022801"/>
    </source>
</evidence>
<evidence type="ECO:0000313" key="3">
    <source>
        <dbReference type="EMBL" id="MBB2173417.1"/>
    </source>
</evidence>
<dbReference type="Gene3D" id="3.40.50.1820">
    <property type="entry name" value="alpha/beta hydrolase"/>
    <property type="match status" value="1"/>
</dbReference>
<dbReference type="PANTHER" id="PTHR48081:SF8">
    <property type="entry name" value="ALPHA_BETA HYDROLASE FOLD-3 DOMAIN-CONTAINING PROTEIN-RELATED"/>
    <property type="match status" value="1"/>
</dbReference>
<name>A0A7W4J2R8_9PROT</name>
<dbReference type="InterPro" id="IPR029058">
    <property type="entry name" value="AB_hydrolase_fold"/>
</dbReference>
<feature type="domain" description="Alpha/beta hydrolase fold-3" evidence="2">
    <location>
        <begin position="88"/>
        <end position="293"/>
    </location>
</feature>